<dbReference type="Pfam" id="PF00072">
    <property type="entry name" value="Response_reg"/>
    <property type="match status" value="1"/>
</dbReference>
<dbReference type="Gene3D" id="3.40.50.2300">
    <property type="match status" value="1"/>
</dbReference>
<dbReference type="InterPro" id="IPR016032">
    <property type="entry name" value="Sig_transdc_resp-reg_C-effctor"/>
</dbReference>
<keyword evidence="2" id="KW-0238">DNA-binding</keyword>
<dbReference type="AlphaFoldDB" id="A0AA39CRZ4"/>
<evidence type="ECO:0000259" key="5">
    <source>
        <dbReference type="PROSITE" id="PS50110"/>
    </source>
</evidence>
<proteinExistence type="predicted"/>
<dbReference type="PANTHER" id="PTHR43214:SF17">
    <property type="entry name" value="TRANSCRIPTIONAL REGULATORY PROTEIN RCSB"/>
    <property type="match status" value="1"/>
</dbReference>
<dbReference type="InterPro" id="IPR001789">
    <property type="entry name" value="Sig_transdc_resp-reg_receiver"/>
</dbReference>
<evidence type="ECO:0000256" key="3">
    <source>
        <dbReference type="PROSITE-ProRule" id="PRU00169"/>
    </source>
</evidence>
<dbReference type="InterPro" id="IPR000792">
    <property type="entry name" value="Tscrpt_reg_LuxR_C"/>
</dbReference>
<dbReference type="PANTHER" id="PTHR43214">
    <property type="entry name" value="TWO-COMPONENT RESPONSE REGULATOR"/>
    <property type="match status" value="1"/>
</dbReference>
<comment type="caution">
    <text evidence="6">The sequence shown here is derived from an EMBL/GenBank/DDBJ whole genome shotgun (WGS) entry which is preliminary data.</text>
</comment>
<dbReference type="InterPro" id="IPR036388">
    <property type="entry name" value="WH-like_DNA-bd_sf"/>
</dbReference>
<protein>
    <submittedName>
        <fullName evidence="6">Uncharacterized protein</fullName>
    </submittedName>
</protein>
<feature type="modified residue" description="4-aspartylphosphate" evidence="3">
    <location>
        <position position="55"/>
    </location>
</feature>
<organism evidence="6">
    <name type="scientific">Knufia peltigerae</name>
    <dbReference type="NCBI Taxonomy" id="1002370"/>
    <lineage>
        <taxon>Eukaryota</taxon>
        <taxon>Fungi</taxon>
        <taxon>Dikarya</taxon>
        <taxon>Ascomycota</taxon>
        <taxon>Pezizomycotina</taxon>
        <taxon>Eurotiomycetes</taxon>
        <taxon>Chaetothyriomycetidae</taxon>
        <taxon>Chaetothyriales</taxon>
        <taxon>Trichomeriaceae</taxon>
        <taxon>Knufia</taxon>
    </lineage>
</organism>
<accession>A0AA39CRZ4</accession>
<dbReference type="SUPFAM" id="SSF52172">
    <property type="entry name" value="CheY-like"/>
    <property type="match status" value="1"/>
</dbReference>
<dbReference type="PROSITE" id="PS00622">
    <property type="entry name" value="HTH_LUXR_1"/>
    <property type="match status" value="1"/>
</dbReference>
<dbReference type="SUPFAM" id="SSF46894">
    <property type="entry name" value="C-terminal effector domain of the bipartite response regulators"/>
    <property type="match status" value="1"/>
</dbReference>
<feature type="domain" description="Response regulatory" evidence="5">
    <location>
        <begin position="4"/>
        <end position="123"/>
    </location>
</feature>
<reference evidence="6" key="1">
    <citation type="submission" date="2022-10" db="EMBL/GenBank/DDBJ databases">
        <title>Culturing micro-colonial fungi from biological soil crusts in the Mojave desert and describing Neophaeococcomyces mojavensis, and introducing the new genera and species Taxawa tesnikishii.</title>
        <authorList>
            <person name="Kurbessoian T."/>
            <person name="Stajich J.E."/>
        </authorList>
    </citation>
    <scope>NUCLEOTIDE SEQUENCE</scope>
    <source>
        <strain evidence="6">TK_35</strain>
    </source>
</reference>
<dbReference type="InterPro" id="IPR011006">
    <property type="entry name" value="CheY-like_superfamily"/>
</dbReference>
<gene>
    <name evidence="6" type="ORF">H2204_013427</name>
</gene>
<dbReference type="SMART" id="SM00448">
    <property type="entry name" value="REC"/>
    <property type="match status" value="1"/>
</dbReference>
<dbReference type="SMART" id="SM00421">
    <property type="entry name" value="HTH_LUXR"/>
    <property type="match status" value="1"/>
</dbReference>
<dbReference type="GO" id="GO:0000160">
    <property type="term" value="P:phosphorelay signal transduction system"/>
    <property type="evidence" value="ECO:0007669"/>
    <property type="project" value="InterPro"/>
</dbReference>
<evidence type="ECO:0000259" key="4">
    <source>
        <dbReference type="PROSITE" id="PS50043"/>
    </source>
</evidence>
<dbReference type="CDD" id="cd17535">
    <property type="entry name" value="REC_NarL-like"/>
    <property type="match status" value="1"/>
</dbReference>
<dbReference type="Gene3D" id="1.10.10.10">
    <property type="entry name" value="Winged helix-like DNA-binding domain superfamily/Winged helix DNA-binding domain"/>
    <property type="match status" value="1"/>
</dbReference>
<dbReference type="PROSITE" id="PS50110">
    <property type="entry name" value="RESPONSE_REGULATORY"/>
    <property type="match status" value="1"/>
</dbReference>
<feature type="domain" description="HTH luxR-type" evidence="4">
    <location>
        <begin position="145"/>
        <end position="210"/>
    </location>
</feature>
<evidence type="ECO:0000313" key="6">
    <source>
        <dbReference type="EMBL" id="KAJ9617760.1"/>
    </source>
</evidence>
<sequence>MPLNIVVADDHPVLLAGMEHLLQAAPGLAIAGLVRDSTELVDLLSRTPVDVAVCDFSMPNGRYGDGVTLLRFLQRRFPTLHLVVLTGMESPLVLRSIQRAGVSCIVSKSDPLEQLVPAVHAASRSQAFISAEIARLIAESGPQGDVQETEALSKRESEVLRMFAEGLSVMQIAERVGRSRKTISTQKIAAMRKLGLQRDAEIFEYALTHGLVQASQNARAGAGGDGSTD</sequence>
<dbReference type="InterPro" id="IPR039420">
    <property type="entry name" value="WalR-like"/>
</dbReference>
<dbReference type="CDD" id="cd06170">
    <property type="entry name" value="LuxR_C_like"/>
    <property type="match status" value="1"/>
</dbReference>
<dbReference type="InterPro" id="IPR058245">
    <property type="entry name" value="NreC/VraR/RcsB-like_REC"/>
</dbReference>
<evidence type="ECO:0000256" key="2">
    <source>
        <dbReference type="ARBA" id="ARBA00023125"/>
    </source>
</evidence>
<dbReference type="Pfam" id="PF00196">
    <property type="entry name" value="GerE"/>
    <property type="match status" value="1"/>
</dbReference>
<evidence type="ECO:0000256" key="1">
    <source>
        <dbReference type="ARBA" id="ARBA00022553"/>
    </source>
</evidence>
<dbReference type="EMBL" id="JAPDRN010000153">
    <property type="protein sequence ID" value="KAJ9617760.1"/>
    <property type="molecule type" value="Genomic_DNA"/>
</dbReference>
<dbReference type="PROSITE" id="PS50043">
    <property type="entry name" value="HTH_LUXR_2"/>
    <property type="match status" value="1"/>
</dbReference>
<dbReference type="PRINTS" id="PR00038">
    <property type="entry name" value="HTHLUXR"/>
</dbReference>
<dbReference type="GO" id="GO:0003677">
    <property type="term" value="F:DNA binding"/>
    <property type="evidence" value="ECO:0007669"/>
    <property type="project" value="UniProtKB-KW"/>
</dbReference>
<dbReference type="GO" id="GO:0006355">
    <property type="term" value="P:regulation of DNA-templated transcription"/>
    <property type="evidence" value="ECO:0007669"/>
    <property type="project" value="InterPro"/>
</dbReference>
<keyword evidence="1 3" id="KW-0597">Phosphoprotein</keyword>
<name>A0AA39CRZ4_9EURO</name>